<dbReference type="PROSITE" id="PS00028">
    <property type="entry name" value="ZINC_FINGER_C2H2_1"/>
    <property type="match status" value="1"/>
</dbReference>
<keyword evidence="4" id="KW-1185">Reference proteome</keyword>
<evidence type="ECO:0000313" key="4">
    <source>
        <dbReference type="Proteomes" id="UP001444661"/>
    </source>
</evidence>
<feature type="region of interest" description="Disordered" evidence="1">
    <location>
        <begin position="339"/>
        <end position="388"/>
    </location>
</feature>
<feature type="compositionally biased region" description="Basic residues" evidence="1">
    <location>
        <begin position="356"/>
        <end position="372"/>
    </location>
</feature>
<comment type="caution">
    <text evidence="3">The sequence shown here is derived from an EMBL/GenBank/DDBJ whole genome shotgun (WGS) entry which is preliminary data.</text>
</comment>
<reference evidence="3 4" key="1">
    <citation type="submission" date="2023-01" db="EMBL/GenBank/DDBJ databases">
        <title>Analysis of 21 Apiospora genomes using comparative genomics revels a genus with tremendous synthesis potential of carbohydrate active enzymes and secondary metabolites.</title>
        <authorList>
            <person name="Sorensen T."/>
        </authorList>
    </citation>
    <scope>NUCLEOTIDE SEQUENCE [LARGE SCALE GENOMIC DNA]</scope>
    <source>
        <strain evidence="3 4">CBS 33761</strain>
    </source>
</reference>
<organism evidence="3 4">
    <name type="scientific">Apiospora rasikravindrae</name>
    <dbReference type="NCBI Taxonomy" id="990691"/>
    <lineage>
        <taxon>Eukaryota</taxon>
        <taxon>Fungi</taxon>
        <taxon>Dikarya</taxon>
        <taxon>Ascomycota</taxon>
        <taxon>Pezizomycotina</taxon>
        <taxon>Sordariomycetes</taxon>
        <taxon>Xylariomycetidae</taxon>
        <taxon>Amphisphaeriales</taxon>
        <taxon>Apiosporaceae</taxon>
        <taxon>Apiospora</taxon>
    </lineage>
</organism>
<feature type="region of interest" description="Disordered" evidence="1">
    <location>
        <begin position="173"/>
        <end position="202"/>
    </location>
</feature>
<dbReference type="InterPro" id="IPR013087">
    <property type="entry name" value="Znf_C2H2_type"/>
</dbReference>
<dbReference type="PANTHER" id="PTHR35391">
    <property type="entry name" value="C2H2-TYPE DOMAIN-CONTAINING PROTEIN-RELATED"/>
    <property type="match status" value="1"/>
</dbReference>
<evidence type="ECO:0000259" key="2">
    <source>
        <dbReference type="PROSITE" id="PS00028"/>
    </source>
</evidence>
<sequence>MQELAPKIDDEHSRFQLYVKNSGATRTGRSSLQYRLREASGIRTQVVSSLQILAEFLDDALAATTDMEDREDGIVEPDDIDELDDLVCDIERIITSLLRLLVAIRNPAPHDRFSLSVAETDTSYFHPRDIAHVHDKFPAASSALCERLGKANSYRRQYFKYREARHIRLEQGKSLEDGGRSEVASSIPPELKDGANPAHDSGFIDEDYQSEGYSRRHILRDLQCYVCLHDDCPGVTQQFESLHDWIQHMRQQHWRLWHCPVGCAAPFATWTQFATHMAASHGEKVVPTSTASRPRPSWIEEPCPLCNERMRSARQYQSHVGEHHMDLALFALPNAEYPTFEPRGGQVQHQEQQTQRKQHKEPKQRKQKKQQHHPTGPGDPDRSASSEDIEPWTYSSISSYNLRQDVLEQWLKSRFSIPQVEIQVRNYIILRSPKLRLSQTGGDGFIVHIPREFTPPELKSIEKLRRRPGY</sequence>
<dbReference type="PANTHER" id="PTHR35391:SF7">
    <property type="entry name" value="C2H2-TYPE DOMAIN-CONTAINING PROTEIN"/>
    <property type="match status" value="1"/>
</dbReference>
<dbReference type="SMART" id="SM00355">
    <property type="entry name" value="ZnF_C2H2"/>
    <property type="match status" value="3"/>
</dbReference>
<dbReference type="EMBL" id="JAQQWK010000009">
    <property type="protein sequence ID" value="KAK8034121.1"/>
    <property type="molecule type" value="Genomic_DNA"/>
</dbReference>
<evidence type="ECO:0000313" key="3">
    <source>
        <dbReference type="EMBL" id="KAK8034121.1"/>
    </source>
</evidence>
<dbReference type="Gene3D" id="3.30.160.60">
    <property type="entry name" value="Classic Zinc Finger"/>
    <property type="match status" value="1"/>
</dbReference>
<feature type="domain" description="C2H2-type" evidence="2">
    <location>
        <begin position="259"/>
        <end position="281"/>
    </location>
</feature>
<gene>
    <name evidence="3" type="ORF">PG993_009116</name>
</gene>
<evidence type="ECO:0000256" key="1">
    <source>
        <dbReference type="SAM" id="MobiDB-lite"/>
    </source>
</evidence>
<name>A0ABR1SIG1_9PEZI</name>
<dbReference type="Proteomes" id="UP001444661">
    <property type="component" value="Unassembled WGS sequence"/>
</dbReference>
<protein>
    <recommendedName>
        <fullName evidence="2">C2H2-type domain-containing protein</fullName>
    </recommendedName>
</protein>
<proteinExistence type="predicted"/>
<accession>A0ABR1SIG1</accession>
<feature type="compositionally biased region" description="Low complexity" evidence="1">
    <location>
        <begin position="343"/>
        <end position="355"/>
    </location>
</feature>